<evidence type="ECO:0000313" key="3">
    <source>
        <dbReference type="Proteomes" id="UP001430953"/>
    </source>
</evidence>
<dbReference type="EMBL" id="JADYXP020000009">
    <property type="protein sequence ID" value="KAL0116340.1"/>
    <property type="molecule type" value="Genomic_DNA"/>
</dbReference>
<comment type="caution">
    <text evidence="2">The sequence shown here is derived from an EMBL/GenBank/DDBJ whole genome shotgun (WGS) entry which is preliminary data.</text>
</comment>
<organism evidence="2 3">
    <name type="scientific">Cardiocondyla obscurior</name>
    <dbReference type="NCBI Taxonomy" id="286306"/>
    <lineage>
        <taxon>Eukaryota</taxon>
        <taxon>Metazoa</taxon>
        <taxon>Ecdysozoa</taxon>
        <taxon>Arthropoda</taxon>
        <taxon>Hexapoda</taxon>
        <taxon>Insecta</taxon>
        <taxon>Pterygota</taxon>
        <taxon>Neoptera</taxon>
        <taxon>Endopterygota</taxon>
        <taxon>Hymenoptera</taxon>
        <taxon>Apocrita</taxon>
        <taxon>Aculeata</taxon>
        <taxon>Formicoidea</taxon>
        <taxon>Formicidae</taxon>
        <taxon>Myrmicinae</taxon>
        <taxon>Cardiocondyla</taxon>
    </lineage>
</organism>
<keyword evidence="3" id="KW-1185">Reference proteome</keyword>
<evidence type="ECO:0000313" key="2">
    <source>
        <dbReference type="EMBL" id="KAL0116340.1"/>
    </source>
</evidence>
<proteinExistence type="predicted"/>
<dbReference type="Proteomes" id="UP001430953">
    <property type="component" value="Unassembled WGS sequence"/>
</dbReference>
<accession>A0AAW2FR24</accession>
<evidence type="ECO:0000256" key="1">
    <source>
        <dbReference type="SAM" id="MobiDB-lite"/>
    </source>
</evidence>
<sequence length="61" mass="6701">MLGPCWCERESGAPGRRKARERPSLGDVGVEDGRERPVGGRLGSARLRATRRGWLVGLRVT</sequence>
<evidence type="ECO:0008006" key="4">
    <source>
        <dbReference type="Google" id="ProtNLM"/>
    </source>
</evidence>
<name>A0AAW2FR24_9HYME</name>
<reference evidence="2 3" key="1">
    <citation type="submission" date="2023-03" db="EMBL/GenBank/DDBJ databases">
        <title>High recombination rates correlate with genetic variation in Cardiocondyla obscurior ants.</title>
        <authorList>
            <person name="Errbii M."/>
        </authorList>
    </citation>
    <scope>NUCLEOTIDE SEQUENCE [LARGE SCALE GENOMIC DNA]</scope>
    <source>
        <strain evidence="2">Alpha-2009</strain>
        <tissue evidence="2">Whole body</tissue>
    </source>
</reference>
<feature type="region of interest" description="Disordered" evidence="1">
    <location>
        <begin position="10"/>
        <end position="43"/>
    </location>
</feature>
<gene>
    <name evidence="2" type="ORF">PUN28_009734</name>
</gene>
<protein>
    <recommendedName>
        <fullName evidence="4">Histone H3</fullName>
    </recommendedName>
</protein>
<dbReference type="AlphaFoldDB" id="A0AAW2FR24"/>